<evidence type="ECO:0000313" key="8">
    <source>
        <dbReference type="Proteomes" id="UP000601435"/>
    </source>
</evidence>
<dbReference type="SUPFAM" id="SSF52096">
    <property type="entry name" value="ClpP/crotonase"/>
    <property type="match status" value="3"/>
</dbReference>
<dbReference type="InterPro" id="IPR001753">
    <property type="entry name" value="Enoyl-CoA_hydra/iso"/>
</dbReference>
<dbReference type="InterPro" id="IPR014748">
    <property type="entry name" value="Enoyl-CoA_hydra_C"/>
</dbReference>
<dbReference type="SMART" id="SM00822">
    <property type="entry name" value="PKS_KR"/>
    <property type="match status" value="1"/>
</dbReference>
<evidence type="ECO:0000256" key="3">
    <source>
        <dbReference type="RuleBase" id="RU003707"/>
    </source>
</evidence>
<dbReference type="Pfam" id="PF01039">
    <property type="entry name" value="Carboxyl_trans"/>
    <property type="match status" value="1"/>
</dbReference>
<evidence type="ECO:0000256" key="2">
    <source>
        <dbReference type="ARBA" id="ARBA00023002"/>
    </source>
</evidence>
<dbReference type="PRINTS" id="PR00080">
    <property type="entry name" value="SDRFAMILY"/>
</dbReference>
<feature type="domain" description="CoA carboxyltransferase N-terminal" evidence="5">
    <location>
        <begin position="255"/>
        <end position="516"/>
    </location>
</feature>
<sequence length="1009" mass="107360">MSEELVTIDIQDGVADVRLNRVDKYNALSPEMFAAIIAAGEQLAQAPEVRAVVLSGNGRGFCAGLDMGSFARMAEESGGNGDPSDSSSTAALLQRGERPENHAQQPAYVWKRLPVPVISAIHGVAYGGGCQIALGADIRIAAPDMKMSIMEIKWGLIPDMSLTQTLRDLVPLDVAKELTFTGKVLNGHEAKELGLVTHVSENPLEHALQLAKEIAGKSPDAIRAGKQLLEIAWHADERIGLELESALQTILIGSPNQVEAELQRRRYLAKQQGGKVGIAKQHSKGRLTIRERIEVLLDERSFREHGQATASPVYDDNGDIEDYVPANYVVGFGKIAQRRVVVGGEDFTLKGGSPNAAGLRKSVYAEHLAVQYKVPLVRLLEGGGGSVKGSAKKGGTVGDPVFAEPRFKIIADAMSQIPVVSGAMGAVAGFPAGRLVASHFSVMTKHTAQVLIGGPALVERALGVKMNKDELGGAQVHSRSGVIDNLAEDEHDAISQLRRFLSYLPSSVWERTPRQACTDPIDRMEEELLNCVPRESNAPFDMRAIVNMVVDKDSFFETGADFGPSQICGLARLDGQPVGILANDCNFYAGAMTAEAAQKYRRFVEMCDTFHVPVVNFVDQPGFMIGPESERSGTIRYGMAAVAAAAQATVPWAVVQVHKGFGVATAAHYAPGNYVLAWPSVESGALPLEGGVAVAYRREIEAAEDPEAKRREYEDKLREGRSPFPRAVAIVTGAGGGLGRCHALELARRGAKVVVNDLGGAMDGTGGSSAAAQSVVAEIVAAGGEAIANGGSVSDRAGAKSIVDDAMNAWGRVDILINNAGILRDKSFAKMSMDDFDMVMDVHLTGAANCTHFVWPIMRAQNYGRILMTTSPTGLYGNFGQVNYGAAKLAQVGMMNSLKIEGAKNNIHTNTIAPVAATRMTEDLIPEAAQEKLGPELVTPAAIFLVSENAPNGVIIQAQGGQFSMAVIVENQGVNLGVDADADDIASNYEQISDLSEVKPRGMLQLSSS</sequence>
<dbReference type="PROSITE" id="PS50980">
    <property type="entry name" value="COA_CT_NTER"/>
    <property type="match status" value="1"/>
</dbReference>
<gene>
    <name evidence="7" type="primary">pccB</name>
    <name evidence="7" type="ORF">SNEC2469_LOCUS28041</name>
</gene>
<dbReference type="PRINTS" id="PR00081">
    <property type="entry name" value="GDHRDH"/>
</dbReference>
<dbReference type="InterPro" id="IPR051687">
    <property type="entry name" value="Peroxisomal_Beta-Oxidation"/>
</dbReference>
<dbReference type="InterPro" id="IPR002347">
    <property type="entry name" value="SDR_fam"/>
</dbReference>
<dbReference type="InterPro" id="IPR018376">
    <property type="entry name" value="Enoyl-CoA_hyd/isom_CS"/>
</dbReference>
<accession>A0A813AKV8</accession>
<dbReference type="InterPro" id="IPR057326">
    <property type="entry name" value="KR_dom"/>
</dbReference>
<dbReference type="Gene3D" id="3.90.226.10">
    <property type="entry name" value="2-enoyl-CoA Hydratase, Chain A, domain 1"/>
    <property type="match status" value="3"/>
</dbReference>
<evidence type="ECO:0000259" key="5">
    <source>
        <dbReference type="PROSITE" id="PS50980"/>
    </source>
</evidence>
<dbReference type="GO" id="GO:0016491">
    <property type="term" value="F:oxidoreductase activity"/>
    <property type="evidence" value="ECO:0007669"/>
    <property type="project" value="UniProtKB-KW"/>
</dbReference>
<name>A0A813AKV8_9DINO</name>
<comment type="similarity">
    <text evidence="1">Belongs to the short-chain dehydrogenases/reductases (SDR) family.</text>
</comment>
<dbReference type="Gene3D" id="3.40.50.720">
    <property type="entry name" value="NAD(P)-binding Rossmann-like Domain"/>
    <property type="match status" value="1"/>
</dbReference>
<keyword evidence="8" id="KW-1185">Reference proteome</keyword>
<evidence type="ECO:0000259" key="6">
    <source>
        <dbReference type="PROSITE" id="PS50989"/>
    </source>
</evidence>
<feature type="region of interest" description="Disordered" evidence="4">
    <location>
        <begin position="73"/>
        <end position="103"/>
    </location>
</feature>
<dbReference type="AlphaFoldDB" id="A0A813AKV8"/>
<dbReference type="InterPro" id="IPR029045">
    <property type="entry name" value="ClpP/crotonase-like_dom_sf"/>
</dbReference>
<dbReference type="OrthoDB" id="410701at2759"/>
<reference evidence="7" key="1">
    <citation type="submission" date="2021-02" db="EMBL/GenBank/DDBJ databases">
        <authorList>
            <person name="Dougan E. K."/>
            <person name="Rhodes N."/>
            <person name="Thang M."/>
            <person name="Chan C."/>
        </authorList>
    </citation>
    <scope>NUCLEOTIDE SEQUENCE</scope>
</reference>
<dbReference type="InterPro" id="IPR011763">
    <property type="entry name" value="COA_CT_C"/>
</dbReference>
<protein>
    <submittedName>
        <fullName evidence="7">PccB protein</fullName>
    </submittedName>
</protein>
<dbReference type="Gene3D" id="1.10.12.10">
    <property type="entry name" value="Lyase 2-enoyl-coa Hydratase, Chain A, domain 2"/>
    <property type="match status" value="1"/>
</dbReference>
<dbReference type="EMBL" id="CAJNJA010060140">
    <property type="protein sequence ID" value="CAE7869743.1"/>
    <property type="molecule type" value="Genomic_DNA"/>
</dbReference>
<dbReference type="PROSITE" id="PS00166">
    <property type="entry name" value="ENOYL_COA_HYDRATASE"/>
    <property type="match status" value="1"/>
</dbReference>
<proteinExistence type="inferred from homology"/>
<dbReference type="Pfam" id="PF00378">
    <property type="entry name" value="ECH_1"/>
    <property type="match status" value="1"/>
</dbReference>
<comment type="caution">
    <text evidence="7">The sequence shown here is derived from an EMBL/GenBank/DDBJ whole genome shotgun (WGS) entry which is preliminary data.</text>
</comment>
<feature type="domain" description="CoA carboxyltransferase C-terminal" evidence="6">
    <location>
        <begin position="520"/>
        <end position="761"/>
    </location>
</feature>
<dbReference type="Proteomes" id="UP000601435">
    <property type="component" value="Unassembled WGS sequence"/>
</dbReference>
<dbReference type="InterPro" id="IPR011762">
    <property type="entry name" value="COA_CT_N"/>
</dbReference>
<dbReference type="SUPFAM" id="SSF51735">
    <property type="entry name" value="NAD(P)-binding Rossmann-fold domains"/>
    <property type="match status" value="1"/>
</dbReference>
<dbReference type="CDD" id="cd06558">
    <property type="entry name" value="crotonase-like"/>
    <property type="match status" value="1"/>
</dbReference>
<dbReference type="CDD" id="cd05353">
    <property type="entry name" value="hydroxyacyl-CoA-like_DH_SDR_c-like"/>
    <property type="match status" value="1"/>
</dbReference>
<evidence type="ECO:0000256" key="4">
    <source>
        <dbReference type="SAM" id="MobiDB-lite"/>
    </source>
</evidence>
<dbReference type="PROSITE" id="PS50989">
    <property type="entry name" value="COA_CT_CTER"/>
    <property type="match status" value="1"/>
</dbReference>
<dbReference type="NCBIfam" id="NF005699">
    <property type="entry name" value="PRK07509.1"/>
    <property type="match status" value="1"/>
</dbReference>
<dbReference type="Pfam" id="PF00106">
    <property type="entry name" value="adh_short"/>
    <property type="match status" value="1"/>
</dbReference>
<comment type="similarity">
    <text evidence="3">Belongs to the enoyl-CoA hydratase/isomerase family.</text>
</comment>
<organism evidence="7 8">
    <name type="scientific">Symbiodinium necroappetens</name>
    <dbReference type="NCBI Taxonomy" id="1628268"/>
    <lineage>
        <taxon>Eukaryota</taxon>
        <taxon>Sar</taxon>
        <taxon>Alveolata</taxon>
        <taxon>Dinophyceae</taxon>
        <taxon>Suessiales</taxon>
        <taxon>Symbiodiniaceae</taxon>
        <taxon>Symbiodinium</taxon>
    </lineage>
</organism>
<evidence type="ECO:0000256" key="1">
    <source>
        <dbReference type="ARBA" id="ARBA00006484"/>
    </source>
</evidence>
<dbReference type="InterPro" id="IPR036291">
    <property type="entry name" value="NAD(P)-bd_dom_sf"/>
</dbReference>
<dbReference type="GO" id="GO:0016874">
    <property type="term" value="F:ligase activity"/>
    <property type="evidence" value="ECO:0007669"/>
    <property type="project" value="InterPro"/>
</dbReference>
<dbReference type="PANTHER" id="PTHR45024:SF2">
    <property type="entry name" value="SCP2 DOMAIN-CONTAINING PROTEIN"/>
    <property type="match status" value="1"/>
</dbReference>
<dbReference type="InterPro" id="IPR034733">
    <property type="entry name" value="AcCoA_carboxyl_beta"/>
</dbReference>
<keyword evidence="2" id="KW-0560">Oxidoreductase</keyword>
<evidence type="ECO:0000313" key="7">
    <source>
        <dbReference type="EMBL" id="CAE7869743.1"/>
    </source>
</evidence>
<dbReference type="PANTHER" id="PTHR45024">
    <property type="entry name" value="DEHYDROGENASES, SHORT CHAIN"/>
    <property type="match status" value="1"/>
</dbReference>